<accession>A0A538S6Q4</accession>
<dbReference type="PANTHER" id="PTHR11403">
    <property type="entry name" value="CYTOCHROME C OXIDASE SUBUNIT III"/>
    <property type="match status" value="1"/>
</dbReference>
<evidence type="ECO:0000259" key="13">
    <source>
        <dbReference type="PROSITE" id="PS50253"/>
    </source>
</evidence>
<evidence type="ECO:0000256" key="9">
    <source>
        <dbReference type="ARBA" id="ARBA00031400"/>
    </source>
</evidence>
<keyword evidence="6" id="KW-1278">Translocase</keyword>
<dbReference type="FunFam" id="1.20.120.80:FF:000001">
    <property type="entry name" value="Cytochrome (Ubi)quinol oxidase subunit III"/>
    <property type="match status" value="1"/>
</dbReference>
<evidence type="ECO:0000256" key="6">
    <source>
        <dbReference type="ARBA" id="ARBA00022967"/>
    </source>
</evidence>
<sequence>MEAVTPRRASTGSVSRRERSRRERNSRSFARNPLASGAAPGQHGALRRSHSSRGHCMEAAAHAHSHEPVPSRWPIIAAVGAGLIPVGLVSWAHGWKQGLGVILAGLAITLYGAGSWWAELLRDRFFGREAIDAERRLRTAMIFFIASEAAIFGSFFAALIYARAHAPAWPPPGMPHFEILVPAVNTFILLFSSVTLHLGHSAVEKGRRDGVIASILMTISLGAIFLCGQAYEYGFLNGSAFNIKSGIFGCTFFVLTGFHGLHVLLGLIFLNVVYGAVLRGQITPQQHFPFKAASWYWHFVDVVWVFVFSIVYLWK</sequence>
<dbReference type="CDD" id="cd01665">
    <property type="entry name" value="Cyt_c_Oxidase_III"/>
    <property type="match status" value="1"/>
</dbReference>
<evidence type="ECO:0000256" key="2">
    <source>
        <dbReference type="ARBA" id="ARBA00010581"/>
    </source>
</evidence>
<evidence type="ECO:0000256" key="11">
    <source>
        <dbReference type="SAM" id="MobiDB-lite"/>
    </source>
</evidence>
<keyword evidence="7 12" id="KW-1133">Transmembrane helix</keyword>
<keyword evidence="8 12" id="KW-0472">Membrane</keyword>
<keyword evidence="4" id="KW-1003">Cell membrane</keyword>
<dbReference type="PANTHER" id="PTHR11403:SF7">
    <property type="entry name" value="CYTOCHROME C OXIDASE SUBUNIT 3"/>
    <property type="match status" value="1"/>
</dbReference>
<evidence type="ECO:0000256" key="10">
    <source>
        <dbReference type="ARBA" id="ARBA00031625"/>
    </source>
</evidence>
<comment type="subcellular location">
    <subcellularLocation>
        <location evidence="1">Cell membrane</location>
        <topology evidence="1">Multi-pass membrane protein</topology>
    </subcellularLocation>
</comment>
<dbReference type="PROSITE" id="PS50253">
    <property type="entry name" value="COX3"/>
    <property type="match status" value="1"/>
</dbReference>
<dbReference type="InterPro" id="IPR035973">
    <property type="entry name" value="Cyt_c_oxidase_su3-like_sf"/>
</dbReference>
<evidence type="ECO:0000313" key="14">
    <source>
        <dbReference type="EMBL" id="TMQ47006.1"/>
    </source>
</evidence>
<evidence type="ECO:0000256" key="12">
    <source>
        <dbReference type="SAM" id="Phobius"/>
    </source>
</evidence>
<feature type="transmembrane region" description="Helical" evidence="12">
    <location>
        <begin position="139"/>
        <end position="159"/>
    </location>
</feature>
<dbReference type="AlphaFoldDB" id="A0A538S6Q4"/>
<dbReference type="EMBL" id="VBOR01000132">
    <property type="protein sequence ID" value="TMQ47006.1"/>
    <property type="molecule type" value="Genomic_DNA"/>
</dbReference>
<feature type="transmembrane region" description="Helical" evidence="12">
    <location>
        <begin position="98"/>
        <end position="118"/>
    </location>
</feature>
<dbReference type="EC" id="7.1.1.9" evidence="3"/>
<dbReference type="InterPro" id="IPR000298">
    <property type="entry name" value="Cyt_c_oxidase-like_su3"/>
</dbReference>
<feature type="domain" description="Heme-copper oxidase subunit III family profile" evidence="13">
    <location>
        <begin position="61"/>
        <end position="315"/>
    </location>
</feature>
<proteinExistence type="inferred from homology"/>
<organism evidence="14 15">
    <name type="scientific">Eiseniibacteriota bacterium</name>
    <dbReference type="NCBI Taxonomy" id="2212470"/>
    <lineage>
        <taxon>Bacteria</taxon>
        <taxon>Candidatus Eiseniibacteriota</taxon>
    </lineage>
</organism>
<dbReference type="Pfam" id="PF00510">
    <property type="entry name" value="COX3"/>
    <property type="match status" value="1"/>
</dbReference>
<feature type="region of interest" description="Disordered" evidence="11">
    <location>
        <begin position="1"/>
        <end position="52"/>
    </location>
</feature>
<feature type="transmembrane region" description="Helical" evidence="12">
    <location>
        <begin position="295"/>
        <end position="314"/>
    </location>
</feature>
<evidence type="ECO:0000256" key="1">
    <source>
        <dbReference type="ARBA" id="ARBA00004651"/>
    </source>
</evidence>
<gene>
    <name evidence="14" type="ORF">E6K71_11125</name>
</gene>
<dbReference type="Proteomes" id="UP000316292">
    <property type="component" value="Unassembled WGS sequence"/>
</dbReference>
<dbReference type="SUPFAM" id="SSF81452">
    <property type="entry name" value="Cytochrome c oxidase subunit III-like"/>
    <property type="match status" value="1"/>
</dbReference>
<dbReference type="InterPro" id="IPR033945">
    <property type="entry name" value="Cyt_c_oxase_su3_dom"/>
</dbReference>
<dbReference type="Gene3D" id="1.20.120.80">
    <property type="entry name" value="Cytochrome c oxidase, subunit III, four-helix bundle"/>
    <property type="match status" value="1"/>
</dbReference>
<keyword evidence="5 12" id="KW-0812">Transmembrane</keyword>
<evidence type="ECO:0000256" key="3">
    <source>
        <dbReference type="ARBA" id="ARBA00012949"/>
    </source>
</evidence>
<feature type="transmembrane region" description="Helical" evidence="12">
    <location>
        <begin position="251"/>
        <end position="274"/>
    </location>
</feature>
<protein>
    <recommendedName>
        <fullName evidence="3">cytochrome-c oxidase</fullName>
        <ecNumber evidence="3">7.1.1.9</ecNumber>
    </recommendedName>
    <alternativeName>
        <fullName evidence="9">Cytochrome aa3 subunit 3</fullName>
    </alternativeName>
    <alternativeName>
        <fullName evidence="10">Cytochrome c oxidase polypeptide III</fullName>
    </alternativeName>
</protein>
<comment type="similarity">
    <text evidence="2">Belongs to the cytochrome c oxidase subunit 3 family.</text>
</comment>
<dbReference type="GO" id="GO:0005886">
    <property type="term" value="C:plasma membrane"/>
    <property type="evidence" value="ECO:0007669"/>
    <property type="project" value="UniProtKB-SubCell"/>
</dbReference>
<evidence type="ECO:0000256" key="4">
    <source>
        <dbReference type="ARBA" id="ARBA00022475"/>
    </source>
</evidence>
<dbReference type="InterPro" id="IPR013833">
    <property type="entry name" value="Cyt_c_oxidase_su3_a-hlx"/>
</dbReference>
<dbReference type="Gene3D" id="1.10.287.70">
    <property type="match status" value="1"/>
</dbReference>
<dbReference type="GO" id="GO:0004129">
    <property type="term" value="F:cytochrome-c oxidase activity"/>
    <property type="evidence" value="ECO:0007669"/>
    <property type="project" value="UniProtKB-EC"/>
</dbReference>
<reference evidence="14 15" key="1">
    <citation type="journal article" date="2019" name="Nat. Microbiol.">
        <title>Mediterranean grassland soil C-N compound turnover is dependent on rainfall and depth, and is mediated by genomically divergent microorganisms.</title>
        <authorList>
            <person name="Diamond S."/>
            <person name="Andeer P.F."/>
            <person name="Li Z."/>
            <person name="Crits-Christoph A."/>
            <person name="Burstein D."/>
            <person name="Anantharaman K."/>
            <person name="Lane K.R."/>
            <person name="Thomas B.C."/>
            <person name="Pan C."/>
            <person name="Northen T.R."/>
            <person name="Banfield J.F."/>
        </authorList>
    </citation>
    <scope>NUCLEOTIDE SEQUENCE [LARGE SCALE GENOMIC DNA]</scope>
    <source>
        <strain evidence="14">WS_1</strain>
    </source>
</reference>
<evidence type="ECO:0000256" key="5">
    <source>
        <dbReference type="ARBA" id="ARBA00022692"/>
    </source>
</evidence>
<evidence type="ECO:0000256" key="7">
    <source>
        <dbReference type="ARBA" id="ARBA00022989"/>
    </source>
</evidence>
<evidence type="ECO:0000256" key="8">
    <source>
        <dbReference type="ARBA" id="ARBA00023136"/>
    </source>
</evidence>
<comment type="caution">
    <text evidence="14">The sequence shown here is derived from an EMBL/GenBank/DDBJ whole genome shotgun (WGS) entry which is preliminary data.</text>
</comment>
<name>A0A538S6Q4_UNCEI</name>
<feature type="compositionally biased region" description="Basic and acidic residues" evidence="11">
    <location>
        <begin position="15"/>
        <end position="26"/>
    </location>
</feature>
<evidence type="ECO:0000313" key="15">
    <source>
        <dbReference type="Proteomes" id="UP000316292"/>
    </source>
</evidence>
<feature type="transmembrane region" description="Helical" evidence="12">
    <location>
        <begin position="73"/>
        <end position="92"/>
    </location>
</feature>
<feature type="transmembrane region" description="Helical" evidence="12">
    <location>
        <begin position="211"/>
        <end position="231"/>
    </location>
</feature>
<feature type="transmembrane region" description="Helical" evidence="12">
    <location>
        <begin position="179"/>
        <end position="199"/>
    </location>
</feature>
<dbReference type="InterPro" id="IPR024791">
    <property type="entry name" value="Cyt_c/ubiquinol_Oxase_su3"/>
</dbReference>
<dbReference type="GO" id="GO:0019646">
    <property type="term" value="P:aerobic electron transport chain"/>
    <property type="evidence" value="ECO:0007669"/>
    <property type="project" value="InterPro"/>
</dbReference>